<dbReference type="Pfam" id="PF13231">
    <property type="entry name" value="PMT_2"/>
    <property type="match status" value="1"/>
</dbReference>
<evidence type="ECO:0000259" key="9">
    <source>
        <dbReference type="Pfam" id="PF13231"/>
    </source>
</evidence>
<dbReference type="GO" id="GO:0005886">
    <property type="term" value="C:plasma membrane"/>
    <property type="evidence" value="ECO:0007669"/>
    <property type="project" value="UniProtKB-SubCell"/>
</dbReference>
<keyword evidence="6 8" id="KW-1133">Transmembrane helix</keyword>
<proteinExistence type="predicted"/>
<name>A0A382IZE8_9ZZZZ</name>
<keyword evidence="5 8" id="KW-0812">Transmembrane</keyword>
<accession>A0A382IZE8</accession>
<feature type="transmembrane region" description="Helical" evidence="8">
    <location>
        <begin position="206"/>
        <end position="226"/>
    </location>
</feature>
<evidence type="ECO:0000256" key="3">
    <source>
        <dbReference type="ARBA" id="ARBA00022676"/>
    </source>
</evidence>
<dbReference type="InterPro" id="IPR038731">
    <property type="entry name" value="RgtA/B/C-like"/>
</dbReference>
<feature type="domain" description="Glycosyltransferase RgtA/B/C/D-like" evidence="9">
    <location>
        <begin position="11"/>
        <end position="130"/>
    </location>
</feature>
<feature type="transmembrane region" description="Helical" evidence="8">
    <location>
        <begin position="290"/>
        <end position="311"/>
    </location>
</feature>
<dbReference type="GO" id="GO:0008610">
    <property type="term" value="P:lipid biosynthetic process"/>
    <property type="evidence" value="ECO:0007669"/>
    <property type="project" value="UniProtKB-ARBA"/>
</dbReference>
<keyword evidence="4" id="KW-0808">Transferase</keyword>
<protein>
    <recommendedName>
        <fullName evidence="9">Glycosyltransferase RgtA/B/C/D-like domain-containing protein</fullName>
    </recommendedName>
</protein>
<feature type="transmembrane region" description="Helical" evidence="8">
    <location>
        <begin position="148"/>
        <end position="166"/>
    </location>
</feature>
<evidence type="ECO:0000313" key="10">
    <source>
        <dbReference type="EMBL" id="SVC03981.1"/>
    </source>
</evidence>
<evidence type="ECO:0000256" key="5">
    <source>
        <dbReference type="ARBA" id="ARBA00022692"/>
    </source>
</evidence>
<feature type="transmembrane region" description="Helical" evidence="8">
    <location>
        <begin position="36"/>
        <end position="55"/>
    </location>
</feature>
<dbReference type="GO" id="GO:0016763">
    <property type="term" value="F:pentosyltransferase activity"/>
    <property type="evidence" value="ECO:0007669"/>
    <property type="project" value="TreeGrafter"/>
</dbReference>
<evidence type="ECO:0000256" key="8">
    <source>
        <dbReference type="SAM" id="Phobius"/>
    </source>
</evidence>
<evidence type="ECO:0000256" key="7">
    <source>
        <dbReference type="ARBA" id="ARBA00023136"/>
    </source>
</evidence>
<feature type="non-terminal residue" evidence="10">
    <location>
        <position position="317"/>
    </location>
</feature>
<comment type="subcellular location">
    <subcellularLocation>
        <location evidence="1">Cell membrane</location>
        <topology evidence="1">Multi-pass membrane protein</topology>
    </subcellularLocation>
</comment>
<keyword evidence="2" id="KW-1003">Cell membrane</keyword>
<dbReference type="InterPro" id="IPR050297">
    <property type="entry name" value="LipidA_mod_glycosyltrf_83"/>
</dbReference>
<dbReference type="AlphaFoldDB" id="A0A382IZE8"/>
<feature type="transmembrane region" description="Helical" evidence="8">
    <location>
        <begin position="13"/>
        <end position="29"/>
    </location>
</feature>
<sequence length="317" mass="35600">MKGEGSLEEINEWTIRLVPLIFGVAILFLPTLARGALGKVGALVTGLLLATSPIFTYYSRYYVQEMLFVFFTLGALVSLWRYQTSRQLFWAVWFGLFCGLMHATKETCVLTFAAMVAGGGVLVLSSYFKTRKFDLRQLGESAAGIWALRAWVIVAVIFFSSFFMHWEGVWNAITAYFHTVDRAGGQGHEKAFGYYWGILFNYSEEGYSSSELPLLLLGLVGIVFAFVEKTTNPRNRAARFLAVYSLVLWCIYGVIPYKTPWLALNFLLGFSLLAGHGFDRLLKAVRFSDARIVLCLLLGWGLFSAHGRVLLSTRTYA</sequence>
<evidence type="ECO:0000256" key="1">
    <source>
        <dbReference type="ARBA" id="ARBA00004651"/>
    </source>
</evidence>
<feature type="transmembrane region" description="Helical" evidence="8">
    <location>
        <begin position="61"/>
        <end position="80"/>
    </location>
</feature>
<dbReference type="EMBL" id="UINC01070099">
    <property type="protein sequence ID" value="SVC03981.1"/>
    <property type="molecule type" value="Genomic_DNA"/>
</dbReference>
<dbReference type="PANTHER" id="PTHR33908:SF11">
    <property type="entry name" value="MEMBRANE PROTEIN"/>
    <property type="match status" value="1"/>
</dbReference>
<keyword evidence="3" id="KW-0328">Glycosyltransferase</keyword>
<feature type="transmembrane region" description="Helical" evidence="8">
    <location>
        <begin position="87"/>
        <end position="103"/>
    </location>
</feature>
<keyword evidence="7 8" id="KW-0472">Membrane</keyword>
<dbReference type="PANTHER" id="PTHR33908">
    <property type="entry name" value="MANNOSYLTRANSFERASE YKCB-RELATED"/>
    <property type="match status" value="1"/>
</dbReference>
<evidence type="ECO:0000256" key="4">
    <source>
        <dbReference type="ARBA" id="ARBA00022679"/>
    </source>
</evidence>
<reference evidence="10" key="1">
    <citation type="submission" date="2018-05" db="EMBL/GenBank/DDBJ databases">
        <authorList>
            <person name="Lanie J.A."/>
            <person name="Ng W.-L."/>
            <person name="Kazmierczak K.M."/>
            <person name="Andrzejewski T.M."/>
            <person name="Davidsen T.M."/>
            <person name="Wayne K.J."/>
            <person name="Tettelin H."/>
            <person name="Glass J.I."/>
            <person name="Rusch D."/>
            <person name="Podicherti R."/>
            <person name="Tsui H.-C.T."/>
            <person name="Winkler M.E."/>
        </authorList>
    </citation>
    <scope>NUCLEOTIDE SEQUENCE</scope>
</reference>
<evidence type="ECO:0000256" key="6">
    <source>
        <dbReference type="ARBA" id="ARBA00022989"/>
    </source>
</evidence>
<evidence type="ECO:0000256" key="2">
    <source>
        <dbReference type="ARBA" id="ARBA00022475"/>
    </source>
</evidence>
<feature type="transmembrane region" description="Helical" evidence="8">
    <location>
        <begin position="109"/>
        <end position="128"/>
    </location>
</feature>
<gene>
    <name evidence="10" type="ORF">METZ01_LOCUS256835</name>
</gene>
<feature type="transmembrane region" description="Helical" evidence="8">
    <location>
        <begin position="238"/>
        <end position="255"/>
    </location>
</feature>
<organism evidence="10">
    <name type="scientific">marine metagenome</name>
    <dbReference type="NCBI Taxonomy" id="408172"/>
    <lineage>
        <taxon>unclassified sequences</taxon>
        <taxon>metagenomes</taxon>
        <taxon>ecological metagenomes</taxon>
    </lineage>
</organism>